<proteinExistence type="predicted"/>
<dbReference type="OrthoDB" id="214462at2157"/>
<sequence>MTTDTDTTRSTSDATTTATQTDAQSSPQSAGRRGRRDVEVPMRLYKTVTVFSTLIAVVTVVAGFFLLDAATLQVSFLRAIIAGVLRAVGLAVPTGVLSTVLAVCGLLVIAFGAGVYTVSTRFRAEGMGKSQEGADEESDNG</sequence>
<dbReference type="KEGG" id="srub:C2R22_05105"/>
<evidence type="ECO:0000313" key="5">
    <source>
        <dbReference type="Proteomes" id="UP000236584"/>
    </source>
</evidence>
<keyword evidence="2" id="KW-1133">Transmembrane helix</keyword>
<name>A0A2I8VGU7_9EURY</name>
<dbReference type="Pfam" id="PF23997">
    <property type="entry name" value="DUF7315"/>
    <property type="match status" value="1"/>
</dbReference>
<feature type="transmembrane region" description="Helical" evidence="2">
    <location>
        <begin position="44"/>
        <end position="67"/>
    </location>
</feature>
<keyword evidence="5" id="KW-1185">Reference proteome</keyword>
<evidence type="ECO:0000313" key="4">
    <source>
        <dbReference type="EMBL" id="AUV81114.1"/>
    </source>
</evidence>
<dbReference type="EMBL" id="CP026309">
    <property type="protein sequence ID" value="AUV81114.1"/>
    <property type="molecule type" value="Genomic_DNA"/>
</dbReference>
<keyword evidence="2" id="KW-0472">Membrane</keyword>
<feature type="compositionally biased region" description="Low complexity" evidence="1">
    <location>
        <begin position="1"/>
        <end position="30"/>
    </location>
</feature>
<gene>
    <name evidence="4" type="ORF">C2R22_05105</name>
</gene>
<feature type="domain" description="DUF7315" evidence="3">
    <location>
        <begin position="36"/>
        <end position="137"/>
    </location>
</feature>
<feature type="transmembrane region" description="Helical" evidence="2">
    <location>
        <begin position="98"/>
        <end position="119"/>
    </location>
</feature>
<organism evidence="4 5">
    <name type="scientific">Salinigranum rubrum</name>
    <dbReference type="NCBI Taxonomy" id="755307"/>
    <lineage>
        <taxon>Archaea</taxon>
        <taxon>Methanobacteriati</taxon>
        <taxon>Methanobacteriota</taxon>
        <taxon>Stenosarchaea group</taxon>
        <taxon>Halobacteria</taxon>
        <taxon>Halobacteriales</taxon>
        <taxon>Haloferacaceae</taxon>
        <taxon>Salinigranum</taxon>
    </lineage>
</organism>
<accession>A0A2I8VGU7</accession>
<dbReference type="GeneID" id="35591445"/>
<dbReference type="InterPro" id="IPR055739">
    <property type="entry name" value="DUF7315"/>
</dbReference>
<dbReference type="AlphaFoldDB" id="A0A2I8VGU7"/>
<dbReference type="RefSeq" id="WP_103424802.1">
    <property type="nucleotide sequence ID" value="NZ_CP026309.1"/>
</dbReference>
<evidence type="ECO:0000259" key="3">
    <source>
        <dbReference type="Pfam" id="PF23997"/>
    </source>
</evidence>
<evidence type="ECO:0000256" key="1">
    <source>
        <dbReference type="SAM" id="MobiDB-lite"/>
    </source>
</evidence>
<keyword evidence="2" id="KW-0812">Transmembrane</keyword>
<evidence type="ECO:0000256" key="2">
    <source>
        <dbReference type="SAM" id="Phobius"/>
    </source>
</evidence>
<protein>
    <recommendedName>
        <fullName evidence="3">DUF7315 domain-containing protein</fullName>
    </recommendedName>
</protein>
<reference evidence="4 5" key="1">
    <citation type="submission" date="2018-01" db="EMBL/GenBank/DDBJ databases">
        <title>Complete genome sequence of Salinigranum rubrum GX10T, an extremely halophilic archaeon isolated from a marine solar saltern.</title>
        <authorList>
            <person name="Han S."/>
        </authorList>
    </citation>
    <scope>NUCLEOTIDE SEQUENCE [LARGE SCALE GENOMIC DNA]</scope>
    <source>
        <strain evidence="4 5">GX10</strain>
    </source>
</reference>
<dbReference type="Proteomes" id="UP000236584">
    <property type="component" value="Chromosome"/>
</dbReference>
<feature type="region of interest" description="Disordered" evidence="1">
    <location>
        <begin position="1"/>
        <end position="36"/>
    </location>
</feature>